<sequence>MAHHPRLPRLLHRRRPPPSTGLPQNLFQRSDPRHIPRRRWGVVQHVSPDDDFDMPLADVYGCCTLPPQHECTANHDPTCTNDDDSSTNPNHNTRHLSRTLLGKMPQFTTQQTLQALQSAISAWNGGTGTWPQTPLSQRIRAVQHFLDELQHRRQDIVHTLMWEIGKNRLDAEAEFDRTVQFAQQAIRYIQTSSEFDNQWDEGSSGGAASTRLMIRRAAVGIVLCLGPYNYPLNETYAALIPALLMGNVVILKIPTIGGLAHLWTMEAFAEAFPPGTVNLVSGSGRVTMPPLMESGKIDSLAFIGGSRAADELIKSHPEPHRLKVFLQLEAKNMGVYMSDLFSSGVMIDEERILKETIAGTLSFNGQRCTALKLLFVPKDEAGNFAKVLAREVDKLSVGLPWESTTDGKYSQITPLPNKSRIDYMKALIHDAVSKGATIMNENGGMVVGGEDSESTLMVPAVLYPVTPDMRIYEEEQFGPVVAIAEYDSIEDVLTYAREGKYGQQVSIFTAAADDTQQNGVAQLVDRFSTVFGKININSQCGRSPDTAPFSGRRSSAMGVMSVMEALHEFSIPTVVSYKDEGLNSNVVHGVEKFSSFLQPVM</sequence>
<comment type="caution">
    <text evidence="7">The sequence shown here is derived from an EMBL/GenBank/DDBJ whole genome shotgun (WGS) entry which is preliminary data.</text>
</comment>
<gene>
    <name evidence="7" type="ORF">HJC23_010412</name>
</gene>
<accession>A0ABD3QHS9</accession>
<dbReference type="Gene3D" id="3.40.309.10">
    <property type="entry name" value="Aldehyde Dehydrogenase, Chain A, domain 2"/>
    <property type="match status" value="1"/>
</dbReference>
<dbReference type="InterPro" id="IPR015590">
    <property type="entry name" value="Aldehyde_DH_dom"/>
</dbReference>
<keyword evidence="3" id="KW-0560">Oxidoreductase</keyword>
<dbReference type="PANTHER" id="PTHR43353">
    <property type="entry name" value="SUCCINATE-SEMIALDEHYDE DEHYDROGENASE, MITOCHONDRIAL"/>
    <property type="match status" value="1"/>
</dbReference>
<evidence type="ECO:0000259" key="6">
    <source>
        <dbReference type="Pfam" id="PF00171"/>
    </source>
</evidence>
<dbReference type="PROSITE" id="PS00070">
    <property type="entry name" value="ALDEHYDE_DEHYDR_CYS"/>
    <property type="match status" value="1"/>
</dbReference>
<feature type="domain" description="Aldehyde dehydrogenase" evidence="6">
    <location>
        <begin position="94"/>
        <end position="570"/>
    </location>
</feature>
<feature type="region of interest" description="Disordered" evidence="5">
    <location>
        <begin position="1"/>
        <end position="33"/>
    </location>
</feature>
<dbReference type="GO" id="GO:0004777">
    <property type="term" value="F:succinate-semialdehyde dehydrogenase (NAD+) activity"/>
    <property type="evidence" value="ECO:0007669"/>
    <property type="project" value="UniProtKB-EC"/>
</dbReference>
<evidence type="ECO:0000256" key="5">
    <source>
        <dbReference type="SAM" id="MobiDB-lite"/>
    </source>
</evidence>
<evidence type="ECO:0000256" key="4">
    <source>
        <dbReference type="ARBA" id="ARBA00030806"/>
    </source>
</evidence>
<dbReference type="EC" id="1.2.1.24" evidence="1"/>
<proteinExistence type="predicted"/>
<dbReference type="InterPro" id="IPR016163">
    <property type="entry name" value="Ald_DH_C"/>
</dbReference>
<reference evidence="7 8" key="1">
    <citation type="journal article" date="2020" name="G3 (Bethesda)">
        <title>Improved Reference Genome for Cyclotella cryptica CCMP332, a Model for Cell Wall Morphogenesis, Salinity Adaptation, and Lipid Production in Diatoms (Bacillariophyta).</title>
        <authorList>
            <person name="Roberts W.R."/>
            <person name="Downey K.M."/>
            <person name="Ruck E.C."/>
            <person name="Traller J.C."/>
            <person name="Alverson A.J."/>
        </authorList>
    </citation>
    <scope>NUCLEOTIDE SEQUENCE [LARGE SCALE GENOMIC DNA]</scope>
    <source>
        <strain evidence="7 8">CCMP332</strain>
    </source>
</reference>
<dbReference type="InterPro" id="IPR016160">
    <property type="entry name" value="Ald_DH_CS_CYS"/>
</dbReference>
<evidence type="ECO:0000256" key="2">
    <source>
        <dbReference type="ARBA" id="ARBA00019842"/>
    </source>
</evidence>
<dbReference type="PANTHER" id="PTHR43353:SF5">
    <property type="entry name" value="SUCCINATE-SEMIALDEHYDE DEHYDROGENASE, MITOCHONDRIAL"/>
    <property type="match status" value="1"/>
</dbReference>
<evidence type="ECO:0000256" key="3">
    <source>
        <dbReference type="ARBA" id="ARBA00023002"/>
    </source>
</evidence>
<dbReference type="Pfam" id="PF00171">
    <property type="entry name" value="Aldedh"/>
    <property type="match status" value="1"/>
</dbReference>
<dbReference type="InterPro" id="IPR016162">
    <property type="entry name" value="Ald_DH_N"/>
</dbReference>
<evidence type="ECO:0000313" key="7">
    <source>
        <dbReference type="EMBL" id="KAL3799762.1"/>
    </source>
</evidence>
<feature type="compositionally biased region" description="Basic residues" evidence="5">
    <location>
        <begin position="1"/>
        <end position="16"/>
    </location>
</feature>
<name>A0ABD3QHS9_9STRA</name>
<organism evidence="7 8">
    <name type="scientific">Cyclotella cryptica</name>
    <dbReference type="NCBI Taxonomy" id="29204"/>
    <lineage>
        <taxon>Eukaryota</taxon>
        <taxon>Sar</taxon>
        <taxon>Stramenopiles</taxon>
        <taxon>Ochrophyta</taxon>
        <taxon>Bacillariophyta</taxon>
        <taxon>Coscinodiscophyceae</taxon>
        <taxon>Thalassiosirophycidae</taxon>
        <taxon>Stephanodiscales</taxon>
        <taxon>Stephanodiscaceae</taxon>
        <taxon>Cyclotella</taxon>
    </lineage>
</organism>
<dbReference type="SUPFAM" id="SSF53720">
    <property type="entry name" value="ALDH-like"/>
    <property type="match status" value="1"/>
</dbReference>
<dbReference type="Gene3D" id="3.40.605.10">
    <property type="entry name" value="Aldehyde Dehydrogenase, Chain A, domain 1"/>
    <property type="match status" value="1"/>
</dbReference>
<dbReference type="InterPro" id="IPR016161">
    <property type="entry name" value="Ald_DH/histidinol_DH"/>
</dbReference>
<dbReference type="EMBL" id="JABMIG020000036">
    <property type="protein sequence ID" value="KAL3799762.1"/>
    <property type="molecule type" value="Genomic_DNA"/>
</dbReference>
<keyword evidence="8" id="KW-1185">Reference proteome</keyword>
<evidence type="ECO:0000256" key="1">
    <source>
        <dbReference type="ARBA" id="ARBA00013051"/>
    </source>
</evidence>
<dbReference type="Proteomes" id="UP001516023">
    <property type="component" value="Unassembled WGS sequence"/>
</dbReference>
<protein>
    <recommendedName>
        <fullName evidence="2">Succinate-semialdehyde dehydrogenase, mitochondrial</fullName>
        <ecNumber evidence="1">1.2.1.24</ecNumber>
    </recommendedName>
    <alternativeName>
        <fullName evidence="4">NAD(+)-dependent succinic semialdehyde dehydrogenase</fullName>
    </alternativeName>
</protein>
<evidence type="ECO:0000313" key="8">
    <source>
        <dbReference type="Proteomes" id="UP001516023"/>
    </source>
</evidence>
<dbReference type="InterPro" id="IPR050740">
    <property type="entry name" value="Aldehyde_DH_Superfamily"/>
</dbReference>
<dbReference type="AlphaFoldDB" id="A0ABD3QHS9"/>